<feature type="compositionally biased region" description="Polar residues" evidence="1">
    <location>
        <begin position="1"/>
        <end position="12"/>
    </location>
</feature>
<evidence type="ECO:0000259" key="2">
    <source>
        <dbReference type="PROSITE" id="PS51411"/>
    </source>
</evidence>
<dbReference type="AlphaFoldDB" id="A0A022W5R8"/>
<sequence>MAGSTKNGQPVRSASAAFANTPGNSASLLLEKCRPGIRRSTPDSDALASSDDEGDHHHPAQHQPTPLANQRRRTSWLNEVPSTLMRKASLPVTSSFSPVSSNPTTPAADQSSWGTATSPGVTTAVNWGNTSGNGSFPWGTGIWNTENRKEPPSRMAEVLQSPTSSNPPNLISTSGEDQSGTTAYQASVEPPIPFAIPLHPTPKTYRSQSYSVGQLDPESSGIPPSLTTSNKPTPHISRNRPAAQYSSVQRRSSRPSLLELGHDPATLGRVREDDDDISPSGIEPSNNNWASNQARTIEQLTLENAMLRQAASGQTESTNRFRDRTISSTSANNGYSMAQTHKLHPIQGSVPEESDLAVEDLEDVGGFAGYNSRNNARRRFSEHSTNLEKQFPTFASLENRTLENIKRAQWQSSLGFGSIADVPQSRRHSFADTLTRHPSSSFPSSSETRASAGSTSSLLTRDEGSFTENGLNTSSTEIAPYISGQDTIPTSGIPTSLHQAYVMPNAFGRQHAAFGQPHQNQQLFIVTFKCYRADVFYIQEGTGLEVKTGDLVIVEADRGTDLGTVAHANISWARAKELKDHYAEEHYKWLMLFSRQNQGNGTGHNNPGAPPSLGGALGSAVGGMGPQSQHTSQEPQAAEIKPKLIKRLAQSHEIQTLRDKEGNEAKAKRVCQQKVAEHRLNMEILDAEFQMDWKKLTFYYFADSYINFNSLVTDLFKIYKTRIWMSAINPASFVTPSTGLPPPPGPGMMGYGQDSHTDRRRQHEFGQYSGLNQGISSPYTDPTRDHMQPMQPGMRPPYLDPYHTFGVARQPDAGFGAGIQPQTDPFSSYQQPHYTMMDPNAPDFSRTNGHGAGNRPQNGQNGQSDWTNQFNGLSLNS</sequence>
<evidence type="ECO:0000256" key="1">
    <source>
        <dbReference type="SAM" id="MobiDB-lite"/>
    </source>
</evidence>
<dbReference type="OrthoDB" id="243127at2759"/>
<accession>A0A022W5R8</accession>
<dbReference type="GO" id="GO:0005737">
    <property type="term" value="C:cytoplasm"/>
    <property type="evidence" value="ECO:0007669"/>
    <property type="project" value="TreeGrafter"/>
</dbReference>
<reference evidence="3" key="1">
    <citation type="submission" date="2014-02" db="EMBL/GenBank/DDBJ databases">
        <title>The Genome Sequence of Trichophyton rubrum (morphotype fischeri) CBS 288.86.</title>
        <authorList>
            <consortium name="The Broad Institute Genomics Platform"/>
            <person name="Cuomo C.A."/>
            <person name="White T.C."/>
            <person name="Graser Y."/>
            <person name="Martinez-Rossi N."/>
            <person name="Heitman J."/>
            <person name="Young S.K."/>
            <person name="Zeng Q."/>
            <person name="Gargeya S."/>
            <person name="Abouelleil A."/>
            <person name="Alvarado L."/>
            <person name="Chapman S.B."/>
            <person name="Gainer-Dewar J."/>
            <person name="Goldberg J."/>
            <person name="Griggs A."/>
            <person name="Gujja S."/>
            <person name="Hansen M."/>
            <person name="Howarth C."/>
            <person name="Imamovic A."/>
            <person name="Larimer J."/>
            <person name="Martinez D."/>
            <person name="Murphy C."/>
            <person name="Pearson M.D."/>
            <person name="Persinoti G."/>
            <person name="Poon T."/>
            <person name="Priest M."/>
            <person name="Roberts A.D."/>
            <person name="Saif S."/>
            <person name="Shea T.D."/>
            <person name="Sykes S.N."/>
            <person name="Wortman J."/>
            <person name="Nusbaum C."/>
            <person name="Birren B."/>
        </authorList>
    </citation>
    <scope>NUCLEOTIDE SEQUENCE [LARGE SCALE GENOMIC DNA]</scope>
    <source>
        <strain evidence="3">CBS 288.86</strain>
    </source>
</reference>
<name>A0A022W5R8_TRIRU</name>
<feature type="region of interest" description="Disordered" evidence="1">
    <location>
        <begin position="93"/>
        <end position="122"/>
    </location>
</feature>
<feature type="region of interest" description="Disordered" evidence="1">
    <location>
        <begin position="813"/>
        <end position="877"/>
    </location>
</feature>
<dbReference type="Pfam" id="PF04468">
    <property type="entry name" value="PSP1"/>
    <property type="match status" value="1"/>
</dbReference>
<dbReference type="InterPro" id="IPR047767">
    <property type="entry name" value="PSP1-like"/>
</dbReference>
<feature type="compositionally biased region" description="Polar residues" evidence="1">
    <location>
        <begin position="447"/>
        <end position="459"/>
    </location>
</feature>
<dbReference type="Proteomes" id="UP000023758">
    <property type="component" value="Unassembled WGS sequence"/>
</dbReference>
<protein>
    <recommendedName>
        <fullName evidence="2">PSP1 C-terminal domain-containing protein</fullName>
    </recommendedName>
</protein>
<feature type="domain" description="PSP1 C-terminal" evidence="2">
    <location>
        <begin position="643"/>
        <end position="728"/>
    </location>
</feature>
<dbReference type="PROSITE" id="PS51411">
    <property type="entry name" value="PSP1_C"/>
    <property type="match status" value="1"/>
</dbReference>
<dbReference type="PANTHER" id="PTHR43830">
    <property type="entry name" value="PROTEIN PSP1"/>
    <property type="match status" value="1"/>
</dbReference>
<gene>
    <name evidence="3" type="ORF">H103_03487</name>
</gene>
<organism evidence="3">
    <name type="scientific">Trichophyton rubrum CBS 288.86</name>
    <dbReference type="NCBI Taxonomy" id="1215330"/>
    <lineage>
        <taxon>Eukaryota</taxon>
        <taxon>Fungi</taxon>
        <taxon>Dikarya</taxon>
        <taxon>Ascomycota</taxon>
        <taxon>Pezizomycotina</taxon>
        <taxon>Eurotiomycetes</taxon>
        <taxon>Eurotiomycetidae</taxon>
        <taxon>Onygenales</taxon>
        <taxon>Arthrodermataceae</taxon>
        <taxon>Trichophyton</taxon>
    </lineage>
</organism>
<dbReference type="PANTHER" id="PTHR43830:SF3">
    <property type="entry name" value="PROTEIN PSP1"/>
    <property type="match status" value="1"/>
</dbReference>
<proteinExistence type="predicted"/>
<feature type="region of interest" description="Disordered" evidence="1">
    <location>
        <begin position="1"/>
        <end position="73"/>
    </location>
</feature>
<feature type="compositionally biased region" description="Polar residues" evidence="1">
    <location>
        <begin position="160"/>
        <end position="185"/>
    </location>
</feature>
<feature type="compositionally biased region" description="Polar residues" evidence="1">
    <location>
        <begin position="855"/>
        <end position="877"/>
    </location>
</feature>
<feature type="region of interest" description="Disordered" evidence="1">
    <location>
        <begin position="431"/>
        <end position="472"/>
    </location>
</feature>
<dbReference type="EMBL" id="KK207813">
    <property type="protein sequence ID" value="EZF53609.1"/>
    <property type="molecule type" value="Genomic_DNA"/>
</dbReference>
<feature type="region of interest" description="Disordered" evidence="1">
    <location>
        <begin position="151"/>
        <end position="289"/>
    </location>
</feature>
<feature type="compositionally biased region" description="Polar residues" evidence="1">
    <location>
        <begin position="820"/>
        <end position="833"/>
    </location>
</feature>
<dbReference type="InterPro" id="IPR007557">
    <property type="entry name" value="PSP1_C"/>
</dbReference>
<evidence type="ECO:0000313" key="3">
    <source>
        <dbReference type="EMBL" id="EZF53609.1"/>
    </source>
</evidence>